<accession>A0A1C0A9W7</accession>
<dbReference type="InterPro" id="IPR009000">
    <property type="entry name" value="Transl_B-barrel_sf"/>
</dbReference>
<dbReference type="InterPro" id="IPR011033">
    <property type="entry name" value="PRC_barrel-like_sf"/>
</dbReference>
<organism evidence="8 9">
    <name type="scientific">Orenia metallireducens</name>
    <dbReference type="NCBI Taxonomy" id="1413210"/>
    <lineage>
        <taxon>Bacteria</taxon>
        <taxon>Bacillati</taxon>
        <taxon>Bacillota</taxon>
        <taxon>Clostridia</taxon>
        <taxon>Halanaerobiales</taxon>
        <taxon>Halobacteroidaceae</taxon>
        <taxon>Orenia</taxon>
    </lineage>
</organism>
<evidence type="ECO:0000256" key="4">
    <source>
        <dbReference type="ARBA" id="ARBA00023186"/>
    </source>
</evidence>
<keyword evidence="4 5" id="KW-0143">Chaperone</keyword>
<comment type="subunit">
    <text evidence="5">Binds ribosomal protein uS19.</text>
</comment>
<sequence>MTEKLITIGEIIRHQGNKGEVRVKPLTDFPERFELLDSVYLVKNRIKKEVYIEDVWYHKQFIILKFEGFDGISEAIDHKGYLVQIAEEEKMELEEDNYYVDEIIGVEVYTEAGEYLGIIQEVLETGANDVYIVNNDGEELLLPAIKDVILNVDLNAQKMEVKLLPGLR</sequence>
<name>A0A1C0A9W7_9FIRM</name>
<evidence type="ECO:0000313" key="9">
    <source>
        <dbReference type="Proteomes" id="UP000093514"/>
    </source>
</evidence>
<keyword evidence="3 5" id="KW-0698">rRNA processing</keyword>
<dbReference type="PANTHER" id="PTHR33692">
    <property type="entry name" value="RIBOSOME MATURATION FACTOR RIMM"/>
    <property type="match status" value="1"/>
</dbReference>
<evidence type="ECO:0000256" key="1">
    <source>
        <dbReference type="ARBA" id="ARBA00022490"/>
    </source>
</evidence>
<dbReference type="NCBIfam" id="TIGR02273">
    <property type="entry name" value="16S_RimM"/>
    <property type="match status" value="1"/>
</dbReference>
<keyword evidence="2 5" id="KW-0690">Ribosome biogenesis</keyword>
<evidence type="ECO:0000256" key="2">
    <source>
        <dbReference type="ARBA" id="ARBA00022517"/>
    </source>
</evidence>
<gene>
    <name evidence="5" type="primary">rimM</name>
    <name evidence="8" type="ORF">U472_06095</name>
</gene>
<evidence type="ECO:0000259" key="7">
    <source>
        <dbReference type="Pfam" id="PF24986"/>
    </source>
</evidence>
<evidence type="ECO:0000256" key="3">
    <source>
        <dbReference type="ARBA" id="ARBA00022552"/>
    </source>
</evidence>
<dbReference type="RefSeq" id="WP_068716553.1">
    <property type="nucleotide sequence ID" value="NZ_LWDV01000008.1"/>
</dbReference>
<dbReference type="Gene3D" id="2.30.30.240">
    <property type="entry name" value="PRC-barrel domain"/>
    <property type="match status" value="1"/>
</dbReference>
<dbReference type="SUPFAM" id="SSF50346">
    <property type="entry name" value="PRC-barrel domain"/>
    <property type="match status" value="1"/>
</dbReference>
<comment type="subcellular location">
    <subcellularLocation>
        <location evidence="5">Cytoplasm</location>
    </subcellularLocation>
</comment>
<dbReference type="GO" id="GO:0005737">
    <property type="term" value="C:cytoplasm"/>
    <property type="evidence" value="ECO:0007669"/>
    <property type="project" value="UniProtKB-SubCell"/>
</dbReference>
<protein>
    <recommendedName>
        <fullName evidence="5">Ribosome maturation factor RimM</fullName>
    </recommendedName>
</protein>
<evidence type="ECO:0000256" key="5">
    <source>
        <dbReference type="HAMAP-Rule" id="MF_00014"/>
    </source>
</evidence>
<comment type="function">
    <text evidence="5">An accessory protein needed during the final step in the assembly of 30S ribosomal subunit, possibly for assembly of the head region. Essential for efficient processing of 16S rRNA. May be needed both before and after RbfA during the maturation of 16S rRNA. It has affinity for free ribosomal 30S subunits but not for 70S ribosomes.</text>
</comment>
<dbReference type="GO" id="GO:0006364">
    <property type="term" value="P:rRNA processing"/>
    <property type="evidence" value="ECO:0007669"/>
    <property type="project" value="UniProtKB-UniRule"/>
</dbReference>
<dbReference type="Pfam" id="PF24986">
    <property type="entry name" value="PRC_RimM"/>
    <property type="match status" value="1"/>
</dbReference>
<dbReference type="GO" id="GO:0005840">
    <property type="term" value="C:ribosome"/>
    <property type="evidence" value="ECO:0007669"/>
    <property type="project" value="InterPro"/>
</dbReference>
<comment type="similarity">
    <text evidence="5">Belongs to the RimM family.</text>
</comment>
<dbReference type="InterPro" id="IPR056792">
    <property type="entry name" value="PRC_RimM"/>
</dbReference>
<dbReference type="Pfam" id="PF01782">
    <property type="entry name" value="RimM"/>
    <property type="match status" value="1"/>
</dbReference>
<dbReference type="PANTHER" id="PTHR33692:SF1">
    <property type="entry name" value="RIBOSOME MATURATION FACTOR RIMM"/>
    <property type="match status" value="1"/>
</dbReference>
<feature type="domain" description="Ribosome maturation factor RimM PRC barrel" evidence="7">
    <location>
        <begin position="101"/>
        <end position="166"/>
    </location>
</feature>
<dbReference type="GO" id="GO:0042274">
    <property type="term" value="P:ribosomal small subunit biogenesis"/>
    <property type="evidence" value="ECO:0007669"/>
    <property type="project" value="UniProtKB-UniRule"/>
</dbReference>
<dbReference type="GO" id="GO:0043022">
    <property type="term" value="F:ribosome binding"/>
    <property type="evidence" value="ECO:0007669"/>
    <property type="project" value="InterPro"/>
</dbReference>
<dbReference type="AlphaFoldDB" id="A0A1C0A9W7"/>
<keyword evidence="9" id="KW-1185">Reference proteome</keyword>
<dbReference type="InterPro" id="IPR011961">
    <property type="entry name" value="RimM"/>
</dbReference>
<proteinExistence type="inferred from homology"/>
<dbReference type="Gene3D" id="2.40.30.60">
    <property type="entry name" value="RimM"/>
    <property type="match status" value="1"/>
</dbReference>
<feature type="domain" description="RimM N-terminal" evidence="6">
    <location>
        <begin position="7"/>
        <end position="88"/>
    </location>
</feature>
<reference evidence="8 9" key="2">
    <citation type="submission" date="2016-08" db="EMBL/GenBank/DDBJ databases">
        <title>Orenia metallireducens sp. nov. strain Z6, a Novel Metal-reducing Firmicute from the Deep Subsurface.</title>
        <authorList>
            <person name="Maxim B.I."/>
            <person name="Kenneth K."/>
            <person name="Flynn T.M."/>
            <person name="Oloughlin E.J."/>
            <person name="Locke R.A."/>
            <person name="Weber J.R."/>
            <person name="Egan S.M."/>
            <person name="Mackie R.I."/>
            <person name="Cann I.K."/>
        </authorList>
    </citation>
    <scope>NUCLEOTIDE SEQUENCE [LARGE SCALE GENOMIC DNA]</scope>
    <source>
        <strain evidence="8 9">Z6</strain>
    </source>
</reference>
<comment type="caution">
    <text evidence="8">The sequence shown here is derived from an EMBL/GenBank/DDBJ whole genome shotgun (WGS) entry which is preliminary data.</text>
</comment>
<dbReference type="Proteomes" id="UP000093514">
    <property type="component" value="Unassembled WGS sequence"/>
</dbReference>
<keyword evidence="1 5" id="KW-0963">Cytoplasm</keyword>
<evidence type="ECO:0000259" key="6">
    <source>
        <dbReference type="Pfam" id="PF01782"/>
    </source>
</evidence>
<evidence type="ECO:0000313" key="8">
    <source>
        <dbReference type="EMBL" id="OCL27053.1"/>
    </source>
</evidence>
<comment type="domain">
    <text evidence="5">The PRC barrel domain binds ribosomal protein uS19.</text>
</comment>
<dbReference type="InterPro" id="IPR036976">
    <property type="entry name" value="RimM_N_sf"/>
</dbReference>
<dbReference type="EMBL" id="LWDV01000008">
    <property type="protein sequence ID" value="OCL27053.1"/>
    <property type="molecule type" value="Genomic_DNA"/>
</dbReference>
<dbReference type="SUPFAM" id="SSF50447">
    <property type="entry name" value="Translation proteins"/>
    <property type="match status" value="1"/>
</dbReference>
<reference evidence="9" key="1">
    <citation type="submission" date="2016-07" db="EMBL/GenBank/DDBJ databases">
        <authorList>
            <person name="Florea S."/>
            <person name="Webb J.S."/>
            <person name="Jaromczyk J."/>
            <person name="Schardl C.L."/>
        </authorList>
    </citation>
    <scope>NUCLEOTIDE SEQUENCE [LARGE SCALE GENOMIC DNA]</scope>
    <source>
        <strain evidence="9">Z6</strain>
    </source>
</reference>
<dbReference type="HAMAP" id="MF_00014">
    <property type="entry name" value="Ribosome_mat_RimM"/>
    <property type="match status" value="1"/>
</dbReference>
<dbReference type="OrthoDB" id="9810331at2"/>
<dbReference type="InterPro" id="IPR002676">
    <property type="entry name" value="RimM_N"/>
</dbReference>